<dbReference type="PANTHER" id="PTHR22792:SF54">
    <property type="entry name" value="OS08G0542900 PROTEIN"/>
    <property type="match status" value="1"/>
</dbReference>
<dbReference type="InterPro" id="IPR036388">
    <property type="entry name" value="WH-like_DNA-bd_sf"/>
</dbReference>
<evidence type="ECO:0000256" key="2">
    <source>
        <dbReference type="PROSITE-ProRule" id="PRU00332"/>
    </source>
</evidence>
<dbReference type="PANTHER" id="PTHR22792">
    <property type="entry name" value="LUPUS LA PROTEIN-RELATED"/>
    <property type="match status" value="1"/>
</dbReference>
<dbReference type="InterPro" id="IPR036390">
    <property type="entry name" value="WH_DNA-bd_sf"/>
</dbReference>
<organism evidence="4 5">
    <name type="scientific">Paspalum notatum var. saurae</name>
    <dbReference type="NCBI Taxonomy" id="547442"/>
    <lineage>
        <taxon>Eukaryota</taxon>
        <taxon>Viridiplantae</taxon>
        <taxon>Streptophyta</taxon>
        <taxon>Embryophyta</taxon>
        <taxon>Tracheophyta</taxon>
        <taxon>Spermatophyta</taxon>
        <taxon>Magnoliopsida</taxon>
        <taxon>Liliopsida</taxon>
        <taxon>Poales</taxon>
        <taxon>Poaceae</taxon>
        <taxon>PACMAD clade</taxon>
        <taxon>Panicoideae</taxon>
        <taxon>Andropogonodae</taxon>
        <taxon>Paspaleae</taxon>
        <taxon>Paspalinae</taxon>
        <taxon>Paspalum</taxon>
    </lineage>
</organism>
<keyword evidence="1 2" id="KW-0694">RNA-binding</keyword>
<evidence type="ECO:0000313" key="4">
    <source>
        <dbReference type="EMBL" id="WVZ96973.1"/>
    </source>
</evidence>
<dbReference type="SMART" id="SM00715">
    <property type="entry name" value="LA"/>
    <property type="match status" value="1"/>
</dbReference>
<dbReference type="GO" id="GO:0003729">
    <property type="term" value="F:mRNA binding"/>
    <property type="evidence" value="ECO:0007669"/>
    <property type="project" value="TreeGrafter"/>
</dbReference>
<evidence type="ECO:0000256" key="1">
    <source>
        <dbReference type="ARBA" id="ARBA00022884"/>
    </source>
</evidence>
<feature type="domain" description="HTH La-type RNA-binding" evidence="3">
    <location>
        <begin position="8"/>
        <end position="82"/>
    </location>
</feature>
<dbReference type="Pfam" id="PF05383">
    <property type="entry name" value="La"/>
    <property type="match status" value="1"/>
</dbReference>
<proteinExistence type="predicted"/>
<keyword evidence="5" id="KW-1185">Reference proteome</keyword>
<dbReference type="AlphaFoldDB" id="A0AAQ3XFE4"/>
<gene>
    <name evidence="4" type="ORF">U9M48_042547</name>
</gene>
<dbReference type="InterPro" id="IPR006630">
    <property type="entry name" value="La_HTH"/>
</dbReference>
<accession>A0AAQ3XFE4</accession>
<dbReference type="Proteomes" id="UP001341281">
    <property type="component" value="Chromosome 10"/>
</dbReference>
<dbReference type="InterPro" id="IPR045180">
    <property type="entry name" value="La_dom_prot"/>
</dbReference>
<dbReference type="GO" id="GO:0005634">
    <property type="term" value="C:nucleus"/>
    <property type="evidence" value="ECO:0007669"/>
    <property type="project" value="TreeGrafter"/>
</dbReference>
<protein>
    <recommendedName>
        <fullName evidence="3">HTH La-type RNA-binding domain-containing protein</fullName>
    </recommendedName>
</protein>
<reference evidence="4 5" key="1">
    <citation type="submission" date="2024-02" db="EMBL/GenBank/DDBJ databases">
        <title>High-quality chromosome-scale genome assembly of Pensacola bahiagrass (Paspalum notatum Flugge var. saurae).</title>
        <authorList>
            <person name="Vega J.M."/>
            <person name="Podio M."/>
            <person name="Orjuela J."/>
            <person name="Siena L.A."/>
            <person name="Pessino S.C."/>
            <person name="Combes M.C."/>
            <person name="Mariac C."/>
            <person name="Albertini E."/>
            <person name="Pupilli F."/>
            <person name="Ortiz J.P.A."/>
            <person name="Leblanc O."/>
        </authorList>
    </citation>
    <scope>NUCLEOTIDE SEQUENCE [LARGE SCALE GENOMIC DNA]</scope>
    <source>
        <strain evidence="4">R1</strain>
        <tissue evidence="4">Leaf</tissue>
    </source>
</reference>
<dbReference type="Gene3D" id="1.10.10.10">
    <property type="entry name" value="Winged helix-like DNA-binding domain superfamily/Winged helix DNA-binding domain"/>
    <property type="match status" value="1"/>
</dbReference>
<dbReference type="PROSITE" id="PS50961">
    <property type="entry name" value="HTH_LA"/>
    <property type="match status" value="1"/>
</dbReference>
<evidence type="ECO:0000313" key="5">
    <source>
        <dbReference type="Proteomes" id="UP001341281"/>
    </source>
</evidence>
<sequence length="82" mass="9215">MLVLDFVAAATKIRWLRNRTVVEFYFSHINLATNVHLINFIAKDPDGFVPINIVASFGKIREIVNDKSLLVAALRTSSELVT</sequence>
<dbReference type="SUPFAM" id="SSF46785">
    <property type="entry name" value="Winged helix' DNA-binding domain"/>
    <property type="match status" value="1"/>
</dbReference>
<evidence type="ECO:0000259" key="3">
    <source>
        <dbReference type="PROSITE" id="PS50961"/>
    </source>
</evidence>
<dbReference type="EMBL" id="CP144754">
    <property type="protein sequence ID" value="WVZ96973.1"/>
    <property type="molecule type" value="Genomic_DNA"/>
</dbReference>
<name>A0AAQ3XFE4_PASNO</name>